<dbReference type="RefSeq" id="WP_349119181.1">
    <property type="nucleotide sequence ID" value="NZ_JBBMFM010000223.1"/>
</dbReference>
<dbReference type="CDD" id="cd04301">
    <property type="entry name" value="NAT_SF"/>
    <property type="match status" value="1"/>
</dbReference>
<sequence>MYTIRQAIEDDAAQLAALRPILDAETENMDREPWEAHLDEAAWRAIIAGDKAENNHLFLVAEDGGRLVAYCRCAGSRLVRLRHQAEFGVCVLKEYWGQGIGGEMLRRCITWAETGSRLHKLTLRVMATNTSAIKLYESQGFVQEGILRDDKLLSDGRYYDTLLMARIFK</sequence>
<dbReference type="GO" id="GO:0016740">
    <property type="term" value="F:transferase activity"/>
    <property type="evidence" value="ECO:0007669"/>
    <property type="project" value="UniProtKB-KW"/>
</dbReference>
<keyword evidence="2" id="KW-0808">Transferase</keyword>
<comment type="caution">
    <text evidence="2">The sequence shown here is derived from an EMBL/GenBank/DDBJ whole genome shotgun (WGS) entry which is preliminary data.</text>
</comment>
<dbReference type="EMBL" id="JBBMFM010000223">
    <property type="protein sequence ID" value="MEQ2428815.1"/>
    <property type="molecule type" value="Genomic_DNA"/>
</dbReference>
<dbReference type="InterPro" id="IPR000182">
    <property type="entry name" value="GNAT_dom"/>
</dbReference>
<dbReference type="SUPFAM" id="SSF55729">
    <property type="entry name" value="Acyl-CoA N-acyltransferases (Nat)"/>
    <property type="match status" value="1"/>
</dbReference>
<feature type="domain" description="N-acetyltransferase" evidence="1">
    <location>
        <begin position="2"/>
        <end position="165"/>
    </location>
</feature>
<dbReference type="EC" id="2.-.-.-" evidence="2"/>
<dbReference type="PANTHER" id="PTHR43415:SF3">
    <property type="entry name" value="GNAT-FAMILY ACETYLTRANSFERASE"/>
    <property type="match status" value="1"/>
</dbReference>
<dbReference type="Proteomes" id="UP001454086">
    <property type="component" value="Unassembled WGS sequence"/>
</dbReference>
<proteinExistence type="predicted"/>
<keyword evidence="3" id="KW-1185">Reference proteome</keyword>
<evidence type="ECO:0000313" key="2">
    <source>
        <dbReference type="EMBL" id="MEQ2428815.1"/>
    </source>
</evidence>
<dbReference type="PANTHER" id="PTHR43415">
    <property type="entry name" value="SPERMIDINE N(1)-ACETYLTRANSFERASE"/>
    <property type="match status" value="1"/>
</dbReference>
<protein>
    <submittedName>
        <fullName evidence="2">GNAT family protein</fullName>
        <ecNumber evidence="2">2.-.-.-</ecNumber>
    </submittedName>
</protein>
<dbReference type="PROSITE" id="PS51186">
    <property type="entry name" value="GNAT"/>
    <property type="match status" value="1"/>
</dbReference>
<gene>
    <name evidence="2" type="ORF">WMQ36_28030</name>
</gene>
<dbReference type="Gene3D" id="3.40.630.30">
    <property type="match status" value="1"/>
</dbReference>
<evidence type="ECO:0000259" key="1">
    <source>
        <dbReference type="PROSITE" id="PS51186"/>
    </source>
</evidence>
<accession>A0ABV1DEM0</accession>
<reference evidence="2 3" key="1">
    <citation type="submission" date="2024-03" db="EMBL/GenBank/DDBJ databases">
        <title>Human intestinal bacterial collection.</title>
        <authorList>
            <person name="Pauvert C."/>
            <person name="Hitch T.C.A."/>
            <person name="Clavel T."/>
        </authorList>
    </citation>
    <scope>NUCLEOTIDE SEQUENCE [LARGE SCALE GENOMIC DNA]</scope>
    <source>
        <strain evidence="2 3">CLA-SR-H021</strain>
    </source>
</reference>
<evidence type="ECO:0000313" key="3">
    <source>
        <dbReference type="Proteomes" id="UP001454086"/>
    </source>
</evidence>
<dbReference type="InterPro" id="IPR016181">
    <property type="entry name" value="Acyl_CoA_acyltransferase"/>
</dbReference>
<organism evidence="2 3">
    <name type="scientific">Enterocloster hominis</name>
    <name type="common">ex Hitch et al. 2024</name>
    <dbReference type="NCBI Taxonomy" id="1917870"/>
    <lineage>
        <taxon>Bacteria</taxon>
        <taxon>Bacillati</taxon>
        <taxon>Bacillota</taxon>
        <taxon>Clostridia</taxon>
        <taxon>Lachnospirales</taxon>
        <taxon>Lachnospiraceae</taxon>
        <taxon>Enterocloster</taxon>
    </lineage>
</organism>
<dbReference type="Pfam" id="PF00583">
    <property type="entry name" value="Acetyltransf_1"/>
    <property type="match status" value="1"/>
</dbReference>
<name>A0ABV1DEM0_9FIRM</name>